<dbReference type="InterPro" id="IPR043502">
    <property type="entry name" value="DNA/RNA_pol_sf"/>
</dbReference>
<dbReference type="InParanoid" id="Q4Q8C3"/>
<dbReference type="EMBL" id="FR796424">
    <property type="protein sequence ID" value="CAJ05438.1"/>
    <property type="molecule type" value="Genomic_DNA"/>
</dbReference>
<dbReference type="GO" id="GO:0003887">
    <property type="term" value="F:DNA-directed DNA polymerase activity"/>
    <property type="evidence" value="ECO:0000318"/>
    <property type="project" value="GO_Central"/>
</dbReference>
<feature type="domain" description="UmuC" evidence="3">
    <location>
        <begin position="1"/>
        <end position="176"/>
    </location>
</feature>
<dbReference type="FunFam" id="3.40.1170.60:FF:000012">
    <property type="entry name" value="Putative DNA-directed polymerase kappa"/>
    <property type="match status" value="1"/>
</dbReference>
<evidence type="ECO:0000313" key="4">
    <source>
        <dbReference type="EMBL" id="CAJ05438.1"/>
    </source>
</evidence>
<dbReference type="OMA" id="KANMSIY"/>
<dbReference type="PROSITE" id="PS50173">
    <property type="entry name" value="UMUC"/>
    <property type="match status" value="1"/>
</dbReference>
<dbReference type="InterPro" id="IPR022880">
    <property type="entry name" value="DNApol_IV"/>
</dbReference>
<dbReference type="InterPro" id="IPR001126">
    <property type="entry name" value="UmuC"/>
</dbReference>
<dbReference type="Pfam" id="PF00817">
    <property type="entry name" value="IMS"/>
    <property type="match status" value="1"/>
</dbReference>
<reference evidence="4 5" key="2">
    <citation type="journal article" date="2011" name="Genome Res.">
        <title>Chromosome and gene copy number variation allow major structural change between species and strains of Leishmania.</title>
        <authorList>
            <person name="Rogers M.B."/>
            <person name="Hilley J.D."/>
            <person name="Dickens N.J."/>
            <person name="Wilkes J."/>
            <person name="Bates P.A."/>
            <person name="Depledge D.P."/>
            <person name="Harris D."/>
            <person name="Her Y."/>
            <person name="Herzyk P."/>
            <person name="Imamura H."/>
            <person name="Otto T.D."/>
            <person name="Sanders M."/>
            <person name="Seeger K."/>
            <person name="Dujardin J.C."/>
            <person name="Berriman M."/>
            <person name="Smith D.F."/>
            <person name="Hertz-Fowler C."/>
            <person name="Mottram J.C."/>
        </authorList>
    </citation>
    <scope>NUCLEOTIDE SEQUENCE [LARGE SCALE GENOMIC DNA]</scope>
    <source>
        <strain evidence="5">MHOM/IL/81/Friedlin</strain>
    </source>
</reference>
<proteinExistence type="predicted"/>
<protein>
    <recommendedName>
        <fullName evidence="1">DNA polymerase kappa</fullName>
    </recommendedName>
</protein>
<dbReference type="PANTHER" id="PTHR11076:SF33">
    <property type="entry name" value="DNA POLYMERASE KAPPA"/>
    <property type="match status" value="1"/>
</dbReference>
<organism evidence="4 5">
    <name type="scientific">Leishmania major</name>
    <dbReference type="NCBI Taxonomy" id="5664"/>
    <lineage>
        <taxon>Eukaryota</taxon>
        <taxon>Discoba</taxon>
        <taxon>Euglenozoa</taxon>
        <taxon>Kinetoplastea</taxon>
        <taxon>Metakinetoplastina</taxon>
        <taxon>Trypanosomatida</taxon>
        <taxon>Trypanosomatidae</taxon>
        <taxon>Leishmaniinae</taxon>
        <taxon>Leishmania</taxon>
    </lineage>
</organism>
<dbReference type="InterPro" id="IPR043128">
    <property type="entry name" value="Rev_trsase/Diguanyl_cyclase"/>
</dbReference>
<keyword evidence="5" id="KW-1185">Reference proteome</keyword>
<dbReference type="STRING" id="5664.Q4Q8C3"/>
<evidence type="ECO:0000313" key="5">
    <source>
        <dbReference type="Proteomes" id="UP000000542"/>
    </source>
</evidence>
<dbReference type="AlphaFoldDB" id="Q4Q8C3"/>
<dbReference type="VEuPathDB" id="TriTrypDB:LMJSD75_280021500"/>
<feature type="compositionally biased region" description="Basic residues" evidence="2">
    <location>
        <begin position="221"/>
        <end position="236"/>
    </location>
</feature>
<dbReference type="HOGENOM" id="CLU_951412_0_0_1"/>
<name>Q4Q8C3_LEIMA</name>
<dbReference type="KEGG" id="lma:LMJF_28_1430"/>
<feature type="region of interest" description="Disordered" evidence="2">
    <location>
        <begin position="221"/>
        <end position="244"/>
    </location>
</feature>
<dbReference type="Gene3D" id="1.10.150.20">
    <property type="entry name" value="5' to 3' exonuclease, C-terminal subdomain"/>
    <property type="match status" value="1"/>
</dbReference>
<sequence length="293" mass="32356">MFYAAVEEKLDPSLRERPFAVGSYAMLTPSNYIARAYGVRSGMPGFIAKKLCPSLWIRPPHFDLYRREAAEVRVMGALYDPHYVAVGLDELTMDVTDYLRAHQDRSAQDVCAEFRRRVEAATQLTCSGGIAHTAAFAKLASNVNKPNGQHILTLRTREEVLAHVRDMPVRDVPGIGFATEQRLHALGVVTCKDFLARKAELCYLFREKTFAFLPLGGPRTRAHPRRSLQRGARSRRGTAERGGGNEAQLCGTFEITSSSCIGQSIALCAQGGRSRSPCAEVDWEVCHPGARCA</sequence>
<dbReference type="VEuPathDB" id="TriTrypDB:LMJLV39_280022000"/>
<dbReference type="InterPro" id="IPR050116">
    <property type="entry name" value="DNA_polymerase-Y"/>
</dbReference>
<evidence type="ECO:0000256" key="1">
    <source>
        <dbReference type="ARBA" id="ARBA00016178"/>
    </source>
</evidence>
<dbReference type="GO" id="GO:0005634">
    <property type="term" value="C:nucleus"/>
    <property type="evidence" value="ECO:0000318"/>
    <property type="project" value="GO_Central"/>
</dbReference>
<dbReference type="RefSeq" id="XP_001684425.1">
    <property type="nucleotide sequence ID" value="XM_001684373.1"/>
</dbReference>
<keyword evidence="4" id="KW-0808">Transferase</keyword>
<dbReference type="eggNOG" id="KOG2094">
    <property type="taxonomic scope" value="Eukaryota"/>
</dbReference>
<accession>Q4Q8C3</accession>
<reference evidence="4 5" key="1">
    <citation type="journal article" date="2005" name="Science">
        <title>The genome of the kinetoplastid parasite, Leishmania major.</title>
        <authorList>
            <person name="Ivens A.C."/>
            <person name="Peacock C.S."/>
            <person name="Worthey E.A."/>
            <person name="Murphy L."/>
            <person name="Aggarwal G."/>
            <person name="Berriman M."/>
            <person name="Sisk E."/>
            <person name="Rajandream M.A."/>
            <person name="Adlem E."/>
            <person name="Aert R."/>
            <person name="Anupama A."/>
            <person name="Apostolou Z."/>
            <person name="Attipoe P."/>
            <person name="Bason N."/>
            <person name="Bauser C."/>
            <person name="Beck A."/>
            <person name="Beverley S.M."/>
            <person name="Bianchettin G."/>
            <person name="Borzym K."/>
            <person name="Bothe G."/>
            <person name="Bruschi C.V."/>
            <person name="Collins M."/>
            <person name="Cadag E."/>
            <person name="Ciarloni L."/>
            <person name="Clayton C."/>
            <person name="Coulson R.M."/>
            <person name="Cronin A."/>
            <person name="Cruz A.K."/>
            <person name="Davies R.M."/>
            <person name="De Gaudenzi J."/>
            <person name="Dobson D.E."/>
            <person name="Duesterhoeft A."/>
            <person name="Fazelina G."/>
            <person name="Fosker N."/>
            <person name="Frasch A.C."/>
            <person name="Fraser A."/>
            <person name="Fuchs M."/>
            <person name="Gabel C."/>
            <person name="Goble A."/>
            <person name="Goffeau A."/>
            <person name="Harris D."/>
            <person name="Hertz-Fowler C."/>
            <person name="Hilbert H."/>
            <person name="Horn D."/>
            <person name="Huang Y."/>
            <person name="Klages S."/>
            <person name="Knights A."/>
            <person name="Kube M."/>
            <person name="Larke N."/>
            <person name="Litvin L."/>
            <person name="Lord A."/>
            <person name="Louie T."/>
            <person name="Marra M."/>
            <person name="Masuy D."/>
            <person name="Matthews K."/>
            <person name="Michaeli S."/>
            <person name="Mottram J.C."/>
            <person name="Muller-Auer S."/>
            <person name="Munden H."/>
            <person name="Nelson S."/>
            <person name="Norbertczak H."/>
            <person name="Oliver K."/>
            <person name="O'neil S."/>
            <person name="Pentony M."/>
            <person name="Pohl T.M."/>
            <person name="Price C."/>
            <person name="Purnelle B."/>
            <person name="Quail M.A."/>
            <person name="Rabbinowitsch E."/>
            <person name="Reinhardt R."/>
            <person name="Rieger M."/>
            <person name="Rinta J."/>
            <person name="Robben J."/>
            <person name="Robertson L."/>
            <person name="Ruiz J.C."/>
            <person name="Rutter S."/>
            <person name="Saunders D."/>
            <person name="Schafer M."/>
            <person name="Schein J."/>
            <person name="Schwartz D.C."/>
            <person name="Seeger K."/>
            <person name="Seyler A."/>
            <person name="Sharp S."/>
            <person name="Shin H."/>
            <person name="Sivam D."/>
            <person name="Squares R."/>
            <person name="Squares S."/>
            <person name="Tosato V."/>
            <person name="Vogt C."/>
            <person name="Volckaert G."/>
            <person name="Wambutt R."/>
            <person name="Warren T."/>
            <person name="Wedler H."/>
            <person name="Woodward J."/>
            <person name="Zhou S."/>
            <person name="Zimmermann W."/>
            <person name="Smith D.F."/>
            <person name="Blackwell J.M."/>
            <person name="Stuart K.D."/>
            <person name="Barrell B."/>
            <person name="Myler P.J."/>
        </authorList>
    </citation>
    <scope>NUCLEOTIDE SEQUENCE [LARGE SCALE GENOMIC DNA]</scope>
    <source>
        <strain evidence="5">MHOM/IL/81/Friedlin</strain>
    </source>
</reference>
<dbReference type="PANTHER" id="PTHR11076">
    <property type="entry name" value="DNA REPAIR POLYMERASE UMUC / TRANSFERASE FAMILY MEMBER"/>
    <property type="match status" value="1"/>
</dbReference>
<dbReference type="Proteomes" id="UP000000542">
    <property type="component" value="Chromosome 28"/>
</dbReference>
<evidence type="ECO:0000256" key="2">
    <source>
        <dbReference type="SAM" id="MobiDB-lite"/>
    </source>
</evidence>
<dbReference type="VEuPathDB" id="TriTrypDB:LMJFC_280022300"/>
<dbReference type="SUPFAM" id="SSF56672">
    <property type="entry name" value="DNA/RNA polymerases"/>
    <property type="match status" value="1"/>
</dbReference>
<dbReference type="VEuPathDB" id="TriTrypDB:LmjF.28.1430"/>
<keyword evidence="4" id="KW-0548">Nucleotidyltransferase</keyword>
<dbReference type="GO" id="GO:0042276">
    <property type="term" value="P:error-prone translesion synthesis"/>
    <property type="evidence" value="ECO:0000318"/>
    <property type="project" value="GO_Central"/>
</dbReference>
<dbReference type="GO" id="GO:0006281">
    <property type="term" value="P:DNA repair"/>
    <property type="evidence" value="ECO:0007669"/>
    <property type="project" value="InterPro"/>
</dbReference>
<dbReference type="Gene3D" id="3.30.70.270">
    <property type="match status" value="1"/>
</dbReference>
<dbReference type="GeneID" id="5653354"/>
<gene>
    <name evidence="4" type="ORF">LMJF_28_1430</name>
</gene>
<dbReference type="Gene3D" id="3.40.1170.60">
    <property type="match status" value="1"/>
</dbReference>
<dbReference type="CDD" id="cd03586">
    <property type="entry name" value="PolY_Pol_IV_kappa"/>
    <property type="match status" value="1"/>
</dbReference>
<evidence type="ECO:0000259" key="3">
    <source>
        <dbReference type="PROSITE" id="PS50173"/>
    </source>
</evidence>